<dbReference type="PANTHER" id="PTHR46098">
    <property type="entry name" value="TRNA (CYTOSINE(38)-C(5))-METHYLTRANSFERASE"/>
    <property type="match status" value="1"/>
</dbReference>
<comment type="similarity">
    <text evidence="4">Belongs to the class I-like SAM-binding methyltransferase superfamily. C5-methyltransferase family.</text>
</comment>
<sequence length="214" mass="24631">MNEGKENAHQNIVQTENSKDLIRKKFRLLELYSGIGGMRFSLDAIGIPYEVVAAIDVNPIVNKIYQYNFGSQGHSQKNILSFTTDDIENMKLDIITMSPPCQPFTRVGLQKDIEDARSSSFLHILNILRLLKRKPSYILLENVQGFENSQARDALIETIENSGYIHQEFLLTPQYCGIPNSRLRYYIIAKLRSEQFSFMKTQEVLILIYSSFIK</sequence>
<gene>
    <name evidence="5" type="ORF">CDAR_228641</name>
</gene>
<comment type="caution">
    <text evidence="5">The sequence shown here is derived from an EMBL/GenBank/DDBJ whole genome shotgun (WGS) entry which is preliminary data.</text>
</comment>
<evidence type="ECO:0000256" key="4">
    <source>
        <dbReference type="PROSITE-ProRule" id="PRU01016"/>
    </source>
</evidence>
<evidence type="ECO:0000313" key="6">
    <source>
        <dbReference type="Proteomes" id="UP001054837"/>
    </source>
</evidence>
<feature type="active site" evidence="4">
    <location>
        <position position="101"/>
    </location>
</feature>
<evidence type="ECO:0000313" key="5">
    <source>
        <dbReference type="EMBL" id="GIX79426.1"/>
    </source>
</evidence>
<evidence type="ECO:0000256" key="3">
    <source>
        <dbReference type="ARBA" id="ARBA00022691"/>
    </source>
</evidence>
<dbReference type="PRINTS" id="PR00105">
    <property type="entry name" value="C5METTRFRASE"/>
</dbReference>
<dbReference type="GO" id="GO:0005634">
    <property type="term" value="C:nucleus"/>
    <property type="evidence" value="ECO:0007669"/>
    <property type="project" value="TreeGrafter"/>
</dbReference>
<dbReference type="InterPro" id="IPR050750">
    <property type="entry name" value="C5-MTase"/>
</dbReference>
<evidence type="ECO:0000256" key="1">
    <source>
        <dbReference type="ARBA" id="ARBA00022603"/>
    </source>
</evidence>
<evidence type="ECO:0000256" key="2">
    <source>
        <dbReference type="ARBA" id="ARBA00022679"/>
    </source>
</evidence>
<proteinExistence type="inferred from homology"/>
<dbReference type="Pfam" id="PF00145">
    <property type="entry name" value="DNA_methylase"/>
    <property type="match status" value="1"/>
</dbReference>
<dbReference type="SUPFAM" id="SSF53335">
    <property type="entry name" value="S-adenosyl-L-methionine-dependent methyltransferases"/>
    <property type="match status" value="1"/>
</dbReference>
<keyword evidence="2 4" id="KW-0808">Transferase</keyword>
<dbReference type="InterPro" id="IPR001525">
    <property type="entry name" value="C5_MeTfrase"/>
</dbReference>
<keyword evidence="6" id="KW-1185">Reference proteome</keyword>
<dbReference type="EMBL" id="BPLQ01001176">
    <property type="protein sequence ID" value="GIX79426.1"/>
    <property type="molecule type" value="Genomic_DNA"/>
</dbReference>
<organism evidence="5 6">
    <name type="scientific">Caerostris darwini</name>
    <dbReference type="NCBI Taxonomy" id="1538125"/>
    <lineage>
        <taxon>Eukaryota</taxon>
        <taxon>Metazoa</taxon>
        <taxon>Ecdysozoa</taxon>
        <taxon>Arthropoda</taxon>
        <taxon>Chelicerata</taxon>
        <taxon>Arachnida</taxon>
        <taxon>Araneae</taxon>
        <taxon>Araneomorphae</taxon>
        <taxon>Entelegynae</taxon>
        <taxon>Araneoidea</taxon>
        <taxon>Araneidae</taxon>
        <taxon>Caerostris</taxon>
    </lineage>
</organism>
<dbReference type="Gene3D" id="3.40.50.150">
    <property type="entry name" value="Vaccinia Virus protein VP39"/>
    <property type="match status" value="1"/>
</dbReference>
<protein>
    <recommendedName>
        <fullName evidence="7">DNA methyltransferase 2</fullName>
    </recommendedName>
</protein>
<keyword evidence="3 4" id="KW-0949">S-adenosyl-L-methionine</keyword>
<dbReference type="Proteomes" id="UP001054837">
    <property type="component" value="Unassembled WGS sequence"/>
</dbReference>
<dbReference type="GO" id="GO:0032259">
    <property type="term" value="P:methylation"/>
    <property type="evidence" value="ECO:0007669"/>
    <property type="project" value="UniProtKB-KW"/>
</dbReference>
<dbReference type="InterPro" id="IPR029063">
    <property type="entry name" value="SAM-dependent_MTases_sf"/>
</dbReference>
<dbReference type="PROSITE" id="PS51679">
    <property type="entry name" value="SAM_MT_C5"/>
    <property type="match status" value="1"/>
</dbReference>
<reference evidence="5 6" key="1">
    <citation type="submission" date="2021-06" db="EMBL/GenBank/DDBJ databases">
        <title>Caerostris darwini draft genome.</title>
        <authorList>
            <person name="Kono N."/>
            <person name="Arakawa K."/>
        </authorList>
    </citation>
    <scope>NUCLEOTIDE SEQUENCE [LARGE SCALE GENOMIC DNA]</scope>
</reference>
<name>A0AAV4N4Q5_9ARAC</name>
<dbReference type="PANTHER" id="PTHR46098:SF1">
    <property type="entry name" value="TRNA (CYTOSINE(38)-C(5))-METHYLTRANSFERASE"/>
    <property type="match status" value="1"/>
</dbReference>
<evidence type="ECO:0008006" key="7">
    <source>
        <dbReference type="Google" id="ProtNLM"/>
    </source>
</evidence>
<accession>A0AAV4N4Q5</accession>
<keyword evidence="1 4" id="KW-0489">Methyltransferase</keyword>
<dbReference type="AlphaFoldDB" id="A0AAV4N4Q5"/>
<dbReference type="GO" id="GO:0008168">
    <property type="term" value="F:methyltransferase activity"/>
    <property type="evidence" value="ECO:0007669"/>
    <property type="project" value="UniProtKB-KW"/>
</dbReference>